<organism evidence="3 4">
    <name type="scientific">Gaetbulibacter jejuensis</name>
    <dbReference type="NCBI Taxonomy" id="584607"/>
    <lineage>
        <taxon>Bacteria</taxon>
        <taxon>Pseudomonadati</taxon>
        <taxon>Bacteroidota</taxon>
        <taxon>Flavobacteriia</taxon>
        <taxon>Flavobacteriales</taxon>
        <taxon>Flavobacteriaceae</taxon>
        <taxon>Gaetbulibacter</taxon>
    </lineage>
</organism>
<proteinExistence type="predicted"/>
<evidence type="ECO:0000256" key="1">
    <source>
        <dbReference type="SAM" id="SignalP"/>
    </source>
</evidence>
<dbReference type="Gene3D" id="1.20.1270.180">
    <property type="match status" value="1"/>
</dbReference>
<dbReference type="RefSeq" id="WP_343795663.1">
    <property type="nucleotide sequence ID" value="NZ_BAAAGF010000001.1"/>
</dbReference>
<gene>
    <name evidence="3" type="ORF">GCM10009431_06010</name>
</gene>
<keyword evidence="1" id="KW-0732">Signal</keyword>
<evidence type="ECO:0000259" key="2">
    <source>
        <dbReference type="Pfam" id="PF07007"/>
    </source>
</evidence>
<dbReference type="InterPro" id="IPR009739">
    <property type="entry name" value="LprI-like_N"/>
</dbReference>
<dbReference type="Proteomes" id="UP001500736">
    <property type="component" value="Unassembled WGS sequence"/>
</dbReference>
<keyword evidence="4" id="KW-1185">Reference proteome</keyword>
<sequence>MKSLLKYALILIIPYLSFAQNTKDVGFLKDMKYLELATRINCDSTTGTTIEARICLNIELRKVDSIMLSDFNQFLKKIDNDSLKNVFKDYQANWESERKSISLLKCEGLDGGAEANTYMYSMIEHTKLRIKAIRKILEELY</sequence>
<protein>
    <recommendedName>
        <fullName evidence="2">Lysozyme inhibitor LprI-like N-terminal domain-containing protein</fullName>
    </recommendedName>
</protein>
<reference evidence="3 4" key="1">
    <citation type="journal article" date="2019" name="Int. J. Syst. Evol. Microbiol.">
        <title>The Global Catalogue of Microorganisms (GCM) 10K type strain sequencing project: providing services to taxonomists for standard genome sequencing and annotation.</title>
        <authorList>
            <consortium name="The Broad Institute Genomics Platform"/>
            <consortium name="The Broad Institute Genome Sequencing Center for Infectious Disease"/>
            <person name="Wu L."/>
            <person name="Ma J."/>
        </authorList>
    </citation>
    <scope>NUCLEOTIDE SEQUENCE [LARGE SCALE GENOMIC DNA]</scope>
    <source>
        <strain evidence="3 4">JCM 15976</strain>
    </source>
</reference>
<accession>A0ABN1JFB3</accession>
<comment type="caution">
    <text evidence="3">The sequence shown here is derived from an EMBL/GenBank/DDBJ whole genome shotgun (WGS) entry which is preliminary data.</text>
</comment>
<evidence type="ECO:0000313" key="4">
    <source>
        <dbReference type="Proteomes" id="UP001500736"/>
    </source>
</evidence>
<dbReference type="Pfam" id="PF07007">
    <property type="entry name" value="LprI"/>
    <property type="match status" value="1"/>
</dbReference>
<evidence type="ECO:0000313" key="3">
    <source>
        <dbReference type="EMBL" id="GAA0738275.1"/>
    </source>
</evidence>
<dbReference type="EMBL" id="BAAAGF010000001">
    <property type="protein sequence ID" value="GAA0738275.1"/>
    <property type="molecule type" value="Genomic_DNA"/>
</dbReference>
<feature type="domain" description="Lysozyme inhibitor LprI-like N-terminal" evidence="2">
    <location>
        <begin position="42"/>
        <end position="131"/>
    </location>
</feature>
<feature type="signal peptide" evidence="1">
    <location>
        <begin position="1"/>
        <end position="19"/>
    </location>
</feature>
<feature type="chain" id="PRO_5046532829" description="Lysozyme inhibitor LprI-like N-terminal domain-containing protein" evidence="1">
    <location>
        <begin position="20"/>
        <end position="141"/>
    </location>
</feature>
<name>A0ABN1JFB3_9FLAO</name>